<dbReference type="PROSITE" id="PS50893">
    <property type="entry name" value="ABC_TRANSPORTER_2"/>
    <property type="match status" value="1"/>
</dbReference>
<dbReference type="InterPro" id="IPR050763">
    <property type="entry name" value="ABC_transporter_ATP-binding"/>
</dbReference>
<dbReference type="SMART" id="SM00382">
    <property type="entry name" value="AAA"/>
    <property type="match status" value="1"/>
</dbReference>
<evidence type="ECO:0000256" key="4">
    <source>
        <dbReference type="ARBA" id="ARBA00022840"/>
    </source>
</evidence>
<dbReference type="PANTHER" id="PTHR42711:SF5">
    <property type="entry name" value="ABC TRANSPORTER ATP-BINDING PROTEIN NATA"/>
    <property type="match status" value="1"/>
</dbReference>
<evidence type="ECO:0000313" key="7">
    <source>
        <dbReference type="EMBL" id="MFC6951714.1"/>
    </source>
</evidence>
<dbReference type="InterPro" id="IPR027417">
    <property type="entry name" value="P-loop_NTPase"/>
</dbReference>
<dbReference type="Gene3D" id="3.40.50.300">
    <property type="entry name" value="P-loop containing nucleotide triphosphate hydrolases"/>
    <property type="match status" value="1"/>
</dbReference>
<dbReference type="AlphaFoldDB" id="A0ABD5VDS8"/>
<keyword evidence="2" id="KW-0813">Transport</keyword>
<name>A0ABD5VDS8_9EURY</name>
<sequence>MAPAIRTENLTKRFGSLTAVDALDLHVEEGEIFGFLGPNGAGKSTTINVLLDFLRPTEGRAEVLGYDTHSDPIAIRQRTGVLPEGFSVYDRLTAMEHVEYAIETKRASDAPRDLLSRVHLQEEAWERKAGEFSKGMTQRLALAMALVDDPDLLILDEPSSGLDPTGIQEMRDIIREEADRGTTVFFSSHQLPQVEAVCDRVGIMRDGSMAAVDTIDNLRDDVGGATTIELEVDPMPDADALDLPAVDGVEHATGRGDAIEVTCSDPRAKVDVVKRVDAETTVTDIVSDETDLEELFNQYTSGDAVERDDREQEAEVTA</sequence>
<feature type="domain" description="ABC transporter" evidence="6">
    <location>
        <begin position="5"/>
        <end position="231"/>
    </location>
</feature>
<evidence type="ECO:0000313" key="8">
    <source>
        <dbReference type="Proteomes" id="UP001596395"/>
    </source>
</evidence>
<evidence type="ECO:0000256" key="2">
    <source>
        <dbReference type="ARBA" id="ARBA00022448"/>
    </source>
</evidence>
<comment type="similarity">
    <text evidence="1">Belongs to the ABC transporter superfamily.</text>
</comment>
<keyword evidence="8" id="KW-1185">Reference proteome</keyword>
<dbReference type="Proteomes" id="UP001596395">
    <property type="component" value="Unassembled WGS sequence"/>
</dbReference>
<gene>
    <name evidence="7" type="ORF">ACFQGB_02445</name>
</gene>
<comment type="caution">
    <text evidence="7">The sequence shown here is derived from an EMBL/GenBank/DDBJ whole genome shotgun (WGS) entry which is preliminary data.</text>
</comment>
<dbReference type="Pfam" id="PF00005">
    <property type="entry name" value="ABC_tran"/>
    <property type="match status" value="1"/>
</dbReference>
<evidence type="ECO:0000256" key="1">
    <source>
        <dbReference type="ARBA" id="ARBA00005417"/>
    </source>
</evidence>
<dbReference type="RefSeq" id="WP_336348729.1">
    <property type="nucleotide sequence ID" value="NZ_JAZAQL010000001.1"/>
</dbReference>
<organism evidence="7 8">
    <name type="scientific">Halorubellus litoreus</name>
    <dbReference type="NCBI Taxonomy" id="755308"/>
    <lineage>
        <taxon>Archaea</taxon>
        <taxon>Methanobacteriati</taxon>
        <taxon>Methanobacteriota</taxon>
        <taxon>Stenosarchaea group</taxon>
        <taxon>Halobacteria</taxon>
        <taxon>Halobacteriales</taxon>
        <taxon>Halorubellaceae</taxon>
        <taxon>Halorubellus</taxon>
    </lineage>
</organism>
<keyword evidence="3" id="KW-0547">Nucleotide-binding</keyword>
<dbReference type="SUPFAM" id="SSF52540">
    <property type="entry name" value="P-loop containing nucleoside triphosphate hydrolases"/>
    <property type="match status" value="1"/>
</dbReference>
<evidence type="ECO:0000256" key="3">
    <source>
        <dbReference type="ARBA" id="ARBA00022741"/>
    </source>
</evidence>
<dbReference type="CDD" id="cd03230">
    <property type="entry name" value="ABC_DR_subfamily_A"/>
    <property type="match status" value="1"/>
</dbReference>
<dbReference type="EMBL" id="JBHSXN010000001">
    <property type="protein sequence ID" value="MFC6951714.1"/>
    <property type="molecule type" value="Genomic_DNA"/>
</dbReference>
<feature type="region of interest" description="Disordered" evidence="5">
    <location>
        <begin position="298"/>
        <end position="318"/>
    </location>
</feature>
<keyword evidence="4 7" id="KW-0067">ATP-binding</keyword>
<dbReference type="InterPro" id="IPR003439">
    <property type="entry name" value="ABC_transporter-like_ATP-bd"/>
</dbReference>
<protein>
    <submittedName>
        <fullName evidence="7">ABC transporter ATP-binding protein</fullName>
    </submittedName>
</protein>
<evidence type="ECO:0000259" key="6">
    <source>
        <dbReference type="PROSITE" id="PS50893"/>
    </source>
</evidence>
<dbReference type="GO" id="GO:0005524">
    <property type="term" value="F:ATP binding"/>
    <property type="evidence" value="ECO:0007669"/>
    <property type="project" value="UniProtKB-KW"/>
</dbReference>
<dbReference type="PANTHER" id="PTHR42711">
    <property type="entry name" value="ABC TRANSPORTER ATP-BINDING PROTEIN"/>
    <property type="match status" value="1"/>
</dbReference>
<evidence type="ECO:0000256" key="5">
    <source>
        <dbReference type="SAM" id="MobiDB-lite"/>
    </source>
</evidence>
<reference evidence="7 8" key="1">
    <citation type="journal article" date="2019" name="Int. J. Syst. Evol. Microbiol.">
        <title>The Global Catalogue of Microorganisms (GCM) 10K type strain sequencing project: providing services to taxonomists for standard genome sequencing and annotation.</title>
        <authorList>
            <consortium name="The Broad Institute Genomics Platform"/>
            <consortium name="The Broad Institute Genome Sequencing Center for Infectious Disease"/>
            <person name="Wu L."/>
            <person name="Ma J."/>
        </authorList>
    </citation>
    <scope>NUCLEOTIDE SEQUENCE [LARGE SCALE GENOMIC DNA]</scope>
    <source>
        <strain evidence="7 8">GX26</strain>
    </source>
</reference>
<dbReference type="InterPro" id="IPR003593">
    <property type="entry name" value="AAA+_ATPase"/>
</dbReference>
<accession>A0ABD5VDS8</accession>
<proteinExistence type="inferred from homology"/>